<keyword evidence="5 7" id="KW-0503">Monooxygenase</keyword>
<dbReference type="Pfam" id="PF01494">
    <property type="entry name" value="FAD_binding_3"/>
    <property type="match status" value="1"/>
</dbReference>
<evidence type="ECO:0000256" key="3">
    <source>
        <dbReference type="ARBA" id="ARBA00022827"/>
    </source>
</evidence>
<organism evidence="7 8">
    <name type="scientific">Vreelandella glaciei</name>
    <dbReference type="NCBI Taxonomy" id="186761"/>
    <lineage>
        <taxon>Bacteria</taxon>
        <taxon>Pseudomonadati</taxon>
        <taxon>Pseudomonadota</taxon>
        <taxon>Gammaproteobacteria</taxon>
        <taxon>Oceanospirillales</taxon>
        <taxon>Halomonadaceae</taxon>
        <taxon>Vreelandella</taxon>
    </lineage>
</organism>
<dbReference type="EC" id="1.14.13.24" evidence="7"/>
<evidence type="ECO:0000256" key="2">
    <source>
        <dbReference type="ARBA" id="ARBA00022630"/>
    </source>
</evidence>
<evidence type="ECO:0000256" key="4">
    <source>
        <dbReference type="ARBA" id="ARBA00023002"/>
    </source>
</evidence>
<dbReference type="PRINTS" id="PR00420">
    <property type="entry name" value="RNGMNOXGNASE"/>
</dbReference>
<dbReference type="PANTHER" id="PTHR13789:SF318">
    <property type="entry name" value="GERANYLGERANYL DIPHOSPHATE REDUCTASE"/>
    <property type="match status" value="1"/>
</dbReference>
<dbReference type="EMBL" id="JACCDE010000002">
    <property type="protein sequence ID" value="NYS76484.1"/>
    <property type="molecule type" value="Genomic_DNA"/>
</dbReference>
<reference evidence="7 8" key="1">
    <citation type="journal article" date="2003" name="Extremophiles">
        <title>Halomonas glaciei sp. nov. isolated from fast ice of Adelie Land, Antarctica.</title>
        <authorList>
            <person name="Reddy G.S."/>
            <person name="Raghavan P.U."/>
            <person name="Sarita N.B."/>
            <person name="Prakash J.S."/>
            <person name="Nagesh N."/>
            <person name="Delille D."/>
            <person name="Shivaji S."/>
        </authorList>
    </citation>
    <scope>NUCLEOTIDE SEQUENCE [LARGE SCALE GENOMIC DNA]</scope>
    <source>
        <strain evidence="7 8">DD39</strain>
    </source>
</reference>
<dbReference type="GO" id="GO:0018669">
    <property type="term" value="F:3-hydroxybenzoate 6-monooxygenase activity"/>
    <property type="evidence" value="ECO:0007669"/>
    <property type="project" value="UniProtKB-EC"/>
</dbReference>
<evidence type="ECO:0000313" key="8">
    <source>
        <dbReference type="Proteomes" id="UP000526892"/>
    </source>
</evidence>
<keyword evidence="4 7" id="KW-0560">Oxidoreductase</keyword>
<dbReference type="InterPro" id="IPR050493">
    <property type="entry name" value="FAD-dep_Monooxygenase_BioMet"/>
</dbReference>
<dbReference type="NCBIfam" id="NF006021">
    <property type="entry name" value="PRK08163.1"/>
    <property type="match status" value="1"/>
</dbReference>
<protein>
    <submittedName>
        <fullName evidence="7">3-hydroxybenzoate 6-monooxygenase</fullName>
        <ecNumber evidence="7">1.14.13.24</ecNumber>
    </submittedName>
</protein>
<dbReference type="SUPFAM" id="SSF51905">
    <property type="entry name" value="FAD/NAD(P)-binding domain"/>
    <property type="match status" value="1"/>
</dbReference>
<dbReference type="SUPFAM" id="SSF54373">
    <property type="entry name" value="FAD-linked reductases, C-terminal domain"/>
    <property type="match status" value="1"/>
</dbReference>
<keyword evidence="3" id="KW-0274">FAD</keyword>
<dbReference type="InterPro" id="IPR036188">
    <property type="entry name" value="FAD/NAD-bd_sf"/>
</dbReference>
<dbReference type="InterPro" id="IPR002938">
    <property type="entry name" value="FAD-bd"/>
</dbReference>
<comment type="cofactor">
    <cofactor evidence="1">
        <name>FAD</name>
        <dbReference type="ChEBI" id="CHEBI:57692"/>
    </cofactor>
</comment>
<evidence type="ECO:0000259" key="6">
    <source>
        <dbReference type="Pfam" id="PF01494"/>
    </source>
</evidence>
<dbReference type="Proteomes" id="UP000526892">
    <property type="component" value="Unassembled WGS sequence"/>
</dbReference>
<dbReference type="AlphaFoldDB" id="A0A7Z0RWQ2"/>
<evidence type="ECO:0000256" key="1">
    <source>
        <dbReference type="ARBA" id="ARBA00001974"/>
    </source>
</evidence>
<dbReference type="PANTHER" id="PTHR13789">
    <property type="entry name" value="MONOOXYGENASE"/>
    <property type="match status" value="1"/>
</dbReference>
<keyword evidence="2" id="KW-0285">Flavoprotein</keyword>
<dbReference type="RefSeq" id="WP_009286264.1">
    <property type="nucleotide sequence ID" value="NZ_CAXBPG010000013.1"/>
</dbReference>
<dbReference type="Gene3D" id="3.50.50.60">
    <property type="entry name" value="FAD/NAD(P)-binding domain"/>
    <property type="match status" value="1"/>
</dbReference>
<comment type="caution">
    <text evidence="7">The sequence shown here is derived from an EMBL/GenBank/DDBJ whole genome shotgun (WGS) entry which is preliminary data.</text>
</comment>
<feature type="domain" description="FAD-binding" evidence="6">
    <location>
        <begin position="6"/>
        <end position="326"/>
    </location>
</feature>
<evidence type="ECO:0000256" key="5">
    <source>
        <dbReference type="ARBA" id="ARBA00023033"/>
    </source>
</evidence>
<gene>
    <name evidence="7" type="ORF">HZS80_01875</name>
</gene>
<accession>A0A7Z0RWQ2</accession>
<keyword evidence="8" id="KW-1185">Reference proteome</keyword>
<sequence>MSTQQPILIIGGGIGGLASALALSRLGIPTLVIEQADEFREVGAGIQVGPNGFRALDRLGVLAQARELAVLPDELIMMDSVNATPVVEIPAGDSFIERFQYPYALIHRADLHNVLLNACRASSQIEFRTSTRVASFSEANGKMNVTTAQGEVISGSALIGADGLWSKVRESIVGDGAPRVSGHIAYRAVIPIEEVPEAYRRNAMILWGGPKNHLVQYPLRGGKLFNLVAVFHSDRYVEGWNTEGDPEELKQRFAGTCDTVQELLAKIDSWRMWVLCDREPVKEWSRGLATLVGDAAHPMLQYLAQGACMAIEDAVVLADEVARCSDDIASAFQAYQQRRYLRTGRCQIMARVHGEFYHATGVTAELRNAMLASRTPEQSYEGLAWLYDKDI</sequence>
<proteinExistence type="predicted"/>
<name>A0A7Z0RWQ2_9GAMM</name>
<evidence type="ECO:0000313" key="7">
    <source>
        <dbReference type="EMBL" id="NYS76484.1"/>
    </source>
</evidence>
<dbReference type="GO" id="GO:0071949">
    <property type="term" value="F:FAD binding"/>
    <property type="evidence" value="ECO:0007669"/>
    <property type="project" value="InterPro"/>
</dbReference>